<feature type="region of interest" description="Disordered" evidence="1">
    <location>
        <begin position="1"/>
        <end position="219"/>
    </location>
</feature>
<dbReference type="InterPro" id="IPR000626">
    <property type="entry name" value="Ubiquitin-like_dom"/>
</dbReference>
<sequence length="482" mass="53554">MADDASKPIKLPFAPTALGKLPFKPRRDLVRSLSGAEPLRTESKSTDPASSNRNADDADQDLDLFKRGREMKSKLAADREREARKRQKRLQEEEERQLEQQLSERTREATSSKPAPAPLAQVTSIDSDEDAFSSPGKTPPSKRSRLSTPPTRETRSSRSTRSRRILSPPALQSPTPVHIPVSSSTITIEDSDSESDVKPIQRPAPPRRSSTPDFSLAANDVDDDMAEYVRRARLAKEAAAKDNTASDFASDAFSSPAPQRKAAVEIVLTSSIPGTRSSGAKVPFDKPLRIVRDSWAALQRKYGCPLPSGLSGDDVILTWRRKKVYMSSSLQSLHIRPLPDGRVGAAGSNSSDGFNETRTRVHMELWAPEDFAQWEREEKARRLRLEDGDMDDEDDGTNKAEEQEQSKLRLILKPRDLEPFKVAAHAETTIGELLLAFRKARNLDDDTDIALYFDGEKLEEGDTVQDADIDDMDTLEVHIKSA</sequence>
<dbReference type="Gene3D" id="3.10.20.90">
    <property type="entry name" value="Phosphatidylinositol 3-kinase Catalytic Subunit, Chain A, domain 1"/>
    <property type="match status" value="1"/>
</dbReference>
<dbReference type="Proteomes" id="UP000039046">
    <property type="component" value="Unassembled WGS sequence"/>
</dbReference>
<dbReference type="EMBL" id="CDHN01000003">
    <property type="protein sequence ID" value="CEJ90563.1"/>
    <property type="molecule type" value="Genomic_DNA"/>
</dbReference>
<feature type="domain" description="Ubiquitin-like" evidence="2">
    <location>
        <begin position="408"/>
        <end position="482"/>
    </location>
</feature>
<organism evidence="3 4">
    <name type="scientific">[Torrubiella] hemipterigena</name>
    <dbReference type="NCBI Taxonomy" id="1531966"/>
    <lineage>
        <taxon>Eukaryota</taxon>
        <taxon>Fungi</taxon>
        <taxon>Dikarya</taxon>
        <taxon>Ascomycota</taxon>
        <taxon>Pezizomycotina</taxon>
        <taxon>Sordariomycetes</taxon>
        <taxon>Hypocreomycetidae</taxon>
        <taxon>Hypocreales</taxon>
        <taxon>Clavicipitaceae</taxon>
        <taxon>Clavicipitaceae incertae sedis</taxon>
        <taxon>'Torrubiella' clade</taxon>
    </lineage>
</organism>
<feature type="region of interest" description="Disordered" evidence="1">
    <location>
        <begin position="383"/>
        <end position="405"/>
    </location>
</feature>
<gene>
    <name evidence="3" type="ORF">VHEMI06339</name>
</gene>
<dbReference type="InterPro" id="IPR029071">
    <property type="entry name" value="Ubiquitin-like_domsf"/>
</dbReference>
<evidence type="ECO:0000256" key="1">
    <source>
        <dbReference type="SAM" id="MobiDB-lite"/>
    </source>
</evidence>
<accession>A0A0A1TJ57</accession>
<feature type="compositionally biased region" description="Basic and acidic residues" evidence="1">
    <location>
        <begin position="396"/>
        <end position="405"/>
    </location>
</feature>
<dbReference type="HOGENOM" id="CLU_032739_1_0_1"/>
<dbReference type="InterPro" id="IPR022617">
    <property type="entry name" value="Rad60/SUMO-like_dom"/>
</dbReference>
<dbReference type="AlphaFoldDB" id="A0A0A1TJ57"/>
<evidence type="ECO:0000313" key="3">
    <source>
        <dbReference type="EMBL" id="CEJ90563.1"/>
    </source>
</evidence>
<proteinExistence type="predicted"/>
<dbReference type="Pfam" id="PF11976">
    <property type="entry name" value="Rad60-SLD"/>
    <property type="match status" value="1"/>
</dbReference>
<protein>
    <recommendedName>
        <fullName evidence="2">Ubiquitin-like domain-containing protein</fullName>
    </recommendedName>
</protein>
<name>A0A0A1TJ57_9HYPO</name>
<evidence type="ECO:0000313" key="4">
    <source>
        <dbReference type="Proteomes" id="UP000039046"/>
    </source>
</evidence>
<dbReference type="OrthoDB" id="3365399at2759"/>
<keyword evidence="4" id="KW-1185">Reference proteome</keyword>
<evidence type="ECO:0000259" key="2">
    <source>
        <dbReference type="PROSITE" id="PS50053"/>
    </source>
</evidence>
<dbReference type="SUPFAM" id="SSF54236">
    <property type="entry name" value="Ubiquitin-like"/>
    <property type="match status" value="1"/>
</dbReference>
<feature type="compositionally biased region" description="Basic and acidic residues" evidence="1">
    <location>
        <begin position="63"/>
        <end position="83"/>
    </location>
</feature>
<dbReference type="PROSITE" id="PS50053">
    <property type="entry name" value="UBIQUITIN_2"/>
    <property type="match status" value="1"/>
</dbReference>
<reference evidence="3 4" key="1">
    <citation type="journal article" date="2015" name="Genome Announc.">
        <title>Draft Genome Sequence and Gene Annotation of the Entomopathogenic Fungus Verticillium hemipterigenum.</title>
        <authorList>
            <person name="Horn F."/>
            <person name="Habel A."/>
            <person name="Scharf D.H."/>
            <person name="Dworschak J."/>
            <person name="Brakhage A.A."/>
            <person name="Guthke R."/>
            <person name="Hertweck C."/>
            <person name="Linde J."/>
        </authorList>
    </citation>
    <scope>NUCLEOTIDE SEQUENCE [LARGE SCALE GENOMIC DNA]</scope>
</reference>